<dbReference type="AlphaFoldDB" id="A0A078L5W5"/>
<organism evidence="1 2">
    <name type="scientific">Legionella massiliensis</name>
    <dbReference type="NCBI Taxonomy" id="1034943"/>
    <lineage>
        <taxon>Bacteria</taxon>
        <taxon>Pseudomonadati</taxon>
        <taxon>Pseudomonadota</taxon>
        <taxon>Gammaproteobacteria</taxon>
        <taxon>Legionellales</taxon>
        <taxon>Legionellaceae</taxon>
        <taxon>Legionella</taxon>
    </lineage>
</organism>
<name>A0A078L5W5_9GAMM</name>
<dbReference type="Proteomes" id="UP000044071">
    <property type="component" value="Unassembled WGS sequence"/>
</dbReference>
<dbReference type="Gene3D" id="1.10.490.10">
    <property type="entry name" value="Globins"/>
    <property type="match status" value="1"/>
</dbReference>
<evidence type="ECO:0000313" key="1">
    <source>
        <dbReference type="EMBL" id="CDZ79444.1"/>
    </source>
</evidence>
<proteinExistence type="predicted"/>
<dbReference type="EMBL" id="CCSB01000005">
    <property type="protein sequence ID" value="CDZ79444.1"/>
    <property type="molecule type" value="Genomic_DNA"/>
</dbReference>
<gene>
    <name evidence="1" type="primary">ctb</name>
    <name evidence="1" type="ORF">BN59_03762</name>
</gene>
<accession>A0A078L5W5</accession>
<evidence type="ECO:0000313" key="2">
    <source>
        <dbReference type="Proteomes" id="UP000044071"/>
    </source>
</evidence>
<dbReference type="CDD" id="cd08916">
    <property type="entry name" value="TrHb3_P"/>
    <property type="match status" value="1"/>
</dbReference>
<reference evidence="1 2" key="1">
    <citation type="submission" date="2014-06" db="EMBL/GenBank/DDBJ databases">
        <authorList>
            <person name="Urmite Genomes Urmite Genomes"/>
        </authorList>
    </citation>
    <scope>NUCLEOTIDE SEQUENCE [LARGE SCALE GENOMIC DNA]</scope>
</reference>
<dbReference type="InterPro" id="IPR009050">
    <property type="entry name" value="Globin-like_sf"/>
</dbReference>
<sequence>MQVFVMSELTKKHIEKLVKHFYLRVQKDELLGPIFNDMAQVNWDQHIKLLSQFWNSIMLKTHEYHGNAYEKHVLIGQKTPIYEAHFSRWLDLFKQEAVKHLPSEAANDMIQKASLIGKSLQFGMIGKS</sequence>
<dbReference type="GO" id="GO:0020037">
    <property type="term" value="F:heme binding"/>
    <property type="evidence" value="ECO:0007669"/>
    <property type="project" value="InterPro"/>
</dbReference>
<dbReference type="STRING" id="1034943.BN59_03762"/>
<protein>
    <submittedName>
        <fullName evidence="1">Group 3 truncated hemoglobin ctb</fullName>
    </submittedName>
</protein>
<dbReference type="eggNOG" id="COG2346">
    <property type="taxonomic scope" value="Bacteria"/>
</dbReference>
<dbReference type="SUPFAM" id="SSF46458">
    <property type="entry name" value="Globin-like"/>
    <property type="match status" value="1"/>
</dbReference>
<dbReference type="GO" id="GO:0019825">
    <property type="term" value="F:oxygen binding"/>
    <property type="evidence" value="ECO:0007669"/>
    <property type="project" value="InterPro"/>
</dbReference>
<dbReference type="InterPro" id="IPR012292">
    <property type="entry name" value="Globin/Proto"/>
</dbReference>
<keyword evidence="2" id="KW-1185">Reference proteome</keyword>